<feature type="region of interest" description="Disordered" evidence="1">
    <location>
        <begin position="64"/>
        <end position="112"/>
    </location>
</feature>
<dbReference type="AlphaFoldDB" id="A0A1J1HLM8"/>
<sequence length="112" mass="12167">MLHSTSSPPLQSLLQRNCSPLKQNSTMNGPGSAQDSYFIFDELSTALPERNNNSECSKIIGNNSFSMQSNKSSSVGSSIGGSTNTSTATNLSSTFQRPQYNQQQQRFGFGEF</sequence>
<dbReference type="Proteomes" id="UP000183832">
    <property type="component" value="Unassembled WGS sequence"/>
</dbReference>
<evidence type="ECO:0000313" key="2">
    <source>
        <dbReference type="EMBL" id="CRK88316.1"/>
    </source>
</evidence>
<feature type="compositionally biased region" description="Low complexity" evidence="1">
    <location>
        <begin position="1"/>
        <end position="15"/>
    </location>
</feature>
<feature type="compositionally biased region" description="Polar residues" evidence="1">
    <location>
        <begin position="16"/>
        <end position="33"/>
    </location>
</feature>
<evidence type="ECO:0000256" key="1">
    <source>
        <dbReference type="SAM" id="MobiDB-lite"/>
    </source>
</evidence>
<proteinExistence type="predicted"/>
<organism evidence="2 3">
    <name type="scientific">Clunio marinus</name>
    <dbReference type="NCBI Taxonomy" id="568069"/>
    <lineage>
        <taxon>Eukaryota</taxon>
        <taxon>Metazoa</taxon>
        <taxon>Ecdysozoa</taxon>
        <taxon>Arthropoda</taxon>
        <taxon>Hexapoda</taxon>
        <taxon>Insecta</taxon>
        <taxon>Pterygota</taxon>
        <taxon>Neoptera</taxon>
        <taxon>Endopterygota</taxon>
        <taxon>Diptera</taxon>
        <taxon>Nematocera</taxon>
        <taxon>Chironomoidea</taxon>
        <taxon>Chironomidae</taxon>
        <taxon>Clunio</taxon>
    </lineage>
</organism>
<dbReference type="OrthoDB" id="7791259at2759"/>
<evidence type="ECO:0000313" key="3">
    <source>
        <dbReference type="Proteomes" id="UP000183832"/>
    </source>
</evidence>
<feature type="compositionally biased region" description="Low complexity" evidence="1">
    <location>
        <begin position="64"/>
        <end position="105"/>
    </location>
</feature>
<feature type="region of interest" description="Disordered" evidence="1">
    <location>
        <begin position="1"/>
        <end position="33"/>
    </location>
</feature>
<name>A0A1J1HLM8_9DIPT</name>
<reference evidence="2 3" key="1">
    <citation type="submission" date="2015-04" db="EMBL/GenBank/DDBJ databases">
        <authorList>
            <person name="Syromyatnikov M.Y."/>
            <person name="Popov V.N."/>
        </authorList>
    </citation>
    <scope>NUCLEOTIDE SEQUENCE [LARGE SCALE GENOMIC DNA]</scope>
</reference>
<accession>A0A1J1HLM8</accession>
<keyword evidence="3" id="KW-1185">Reference proteome</keyword>
<gene>
    <name evidence="2" type="ORF">CLUMA_CG002095</name>
</gene>
<protein>
    <submittedName>
        <fullName evidence="2">CLUMA_CG002095, isoform A</fullName>
    </submittedName>
</protein>
<dbReference type="EMBL" id="CVRI01000006">
    <property type="protein sequence ID" value="CRK88316.1"/>
    <property type="molecule type" value="Genomic_DNA"/>
</dbReference>